<evidence type="ECO:0000313" key="2">
    <source>
        <dbReference type="EMBL" id="OWY98299.1"/>
    </source>
</evidence>
<accession>A0A225V1G9</accession>
<feature type="coiled-coil region" evidence="1">
    <location>
        <begin position="17"/>
        <end position="44"/>
    </location>
</feature>
<proteinExistence type="predicted"/>
<dbReference type="AlphaFoldDB" id="A0A225V1G9"/>
<organism evidence="2 3">
    <name type="scientific">Phytophthora megakarya</name>
    <dbReference type="NCBI Taxonomy" id="4795"/>
    <lineage>
        <taxon>Eukaryota</taxon>
        <taxon>Sar</taxon>
        <taxon>Stramenopiles</taxon>
        <taxon>Oomycota</taxon>
        <taxon>Peronosporomycetes</taxon>
        <taxon>Peronosporales</taxon>
        <taxon>Peronosporaceae</taxon>
        <taxon>Phytophthora</taxon>
    </lineage>
</organism>
<evidence type="ECO:0000313" key="3">
    <source>
        <dbReference type="Proteomes" id="UP000198211"/>
    </source>
</evidence>
<evidence type="ECO:0008006" key="4">
    <source>
        <dbReference type="Google" id="ProtNLM"/>
    </source>
</evidence>
<keyword evidence="1" id="KW-0175">Coiled coil</keyword>
<sequence>MRRVRQLRYRKKKESYTVDLDNENRQLRGEIKQLQQRHRSASTTIPAKESAWNVVVEYFRLFRFGLSELLVTAKPTSPPELQQSAQMDFLLASMTSDVLFNNERGIDAIMKSWCFMSSCFASVEMELDGLAKNALGSIIATTTTTVTFSKHTVDSLFPHLARIDRNKREILSWTEKFVNEKIVMRGSTYFEWDAGYCRIASIQHQSDMITPMLRVLGTLESVSRAFDKALITPDFRCRQKTKPNP</sequence>
<dbReference type="EMBL" id="NBNE01009551">
    <property type="protein sequence ID" value="OWY98299.1"/>
    <property type="molecule type" value="Genomic_DNA"/>
</dbReference>
<gene>
    <name evidence="2" type="ORF">PHMEG_00030965</name>
</gene>
<protein>
    <recommendedName>
        <fullName evidence="4">Bzip transcription factor</fullName>
    </recommendedName>
</protein>
<comment type="caution">
    <text evidence="2">The sequence shown here is derived from an EMBL/GenBank/DDBJ whole genome shotgun (WGS) entry which is preliminary data.</text>
</comment>
<dbReference type="Proteomes" id="UP000198211">
    <property type="component" value="Unassembled WGS sequence"/>
</dbReference>
<keyword evidence="3" id="KW-1185">Reference proteome</keyword>
<name>A0A225V1G9_9STRA</name>
<reference evidence="3" key="1">
    <citation type="submission" date="2017-03" db="EMBL/GenBank/DDBJ databases">
        <title>Phytopthora megakarya and P. palmivora, two closely related causual agents of cacao black pod achieved similar genome size and gene model numbers by different mechanisms.</title>
        <authorList>
            <person name="Ali S."/>
            <person name="Shao J."/>
            <person name="Larry D.J."/>
            <person name="Kronmiller B."/>
            <person name="Shen D."/>
            <person name="Strem M.D."/>
            <person name="Melnick R.L."/>
            <person name="Guiltinan M.J."/>
            <person name="Tyler B.M."/>
            <person name="Meinhardt L.W."/>
            <person name="Bailey B.A."/>
        </authorList>
    </citation>
    <scope>NUCLEOTIDE SEQUENCE [LARGE SCALE GENOMIC DNA]</scope>
    <source>
        <strain evidence="3">zdho120</strain>
    </source>
</reference>
<dbReference type="OrthoDB" id="112590at2759"/>
<evidence type="ECO:0000256" key="1">
    <source>
        <dbReference type="SAM" id="Coils"/>
    </source>
</evidence>